<keyword evidence="3" id="KW-1185">Reference proteome</keyword>
<evidence type="ECO:0000259" key="1">
    <source>
        <dbReference type="SMART" id="SM00871"/>
    </source>
</evidence>
<accession>A0AA95MVW1</accession>
<dbReference type="SUPFAM" id="SSF55136">
    <property type="entry name" value="Probable bacterial effector-binding domain"/>
    <property type="match status" value="1"/>
</dbReference>
<sequence length="156" mass="18430">MAIQVIEKEEMNVVGISWNGTYAQMEKIPSLFTKLRGLLKEVPNQKKEDVLIAPFHIRETEITYYVTTPVDVIDEIPDGMVGFTIPRKNYVFGVHKGRIEDVENTYHRMYQWMNEYGYDQDHQALCLEIYKEEHKLQNLTGDLHFEIYLPVKVYEK</sequence>
<dbReference type="PANTHER" id="PTHR36444">
    <property type="entry name" value="TRANSCRIPTIONAL REGULATOR PROTEIN YOBU-RELATED"/>
    <property type="match status" value="1"/>
</dbReference>
<dbReference type="InterPro" id="IPR010499">
    <property type="entry name" value="AraC_E-bd"/>
</dbReference>
<dbReference type="RefSeq" id="WP_066086071.1">
    <property type="nucleotide sequence ID" value="NZ_CP126114.1"/>
</dbReference>
<proteinExistence type="predicted"/>
<dbReference type="InterPro" id="IPR029442">
    <property type="entry name" value="GyrI-like"/>
</dbReference>
<dbReference type="PANTHER" id="PTHR36444:SF2">
    <property type="entry name" value="TRANSCRIPTIONAL REGULATOR PROTEIN YOBU-RELATED"/>
    <property type="match status" value="1"/>
</dbReference>
<reference evidence="2" key="1">
    <citation type="submission" date="2023-05" db="EMBL/GenBank/DDBJ databases">
        <title>Comparative genomics of Bacillaceae isolates and their secondary metabolite potential.</title>
        <authorList>
            <person name="Song L."/>
            <person name="Nielsen L.J."/>
            <person name="Mohite O."/>
            <person name="Xu X."/>
            <person name="Weber T."/>
            <person name="Kovacs A.T."/>
        </authorList>
    </citation>
    <scope>NUCLEOTIDE SEQUENCE</scope>
    <source>
        <strain evidence="2">XLM17</strain>
    </source>
</reference>
<dbReference type="AlphaFoldDB" id="A0AA95MVW1"/>
<feature type="domain" description="AraC effector-binding" evidence="1">
    <location>
        <begin position="1"/>
        <end position="152"/>
    </location>
</feature>
<evidence type="ECO:0000313" key="3">
    <source>
        <dbReference type="Proteomes" id="UP001178288"/>
    </source>
</evidence>
<dbReference type="KEGG" id="nnv:QNH39_11180"/>
<gene>
    <name evidence="2" type="ORF">QNH39_11180</name>
</gene>
<dbReference type="Pfam" id="PF06445">
    <property type="entry name" value="GyrI-like"/>
    <property type="match status" value="1"/>
</dbReference>
<dbReference type="InterPro" id="IPR053182">
    <property type="entry name" value="YobU-like_regulator"/>
</dbReference>
<dbReference type="Proteomes" id="UP001178288">
    <property type="component" value="Chromosome"/>
</dbReference>
<name>A0AA95MVW1_9BACI</name>
<organism evidence="2 3">
    <name type="scientific">Neobacillus novalis</name>
    <dbReference type="NCBI Taxonomy" id="220687"/>
    <lineage>
        <taxon>Bacteria</taxon>
        <taxon>Bacillati</taxon>
        <taxon>Bacillota</taxon>
        <taxon>Bacilli</taxon>
        <taxon>Bacillales</taxon>
        <taxon>Bacillaceae</taxon>
        <taxon>Neobacillus</taxon>
    </lineage>
</organism>
<dbReference type="Gene3D" id="3.20.80.10">
    <property type="entry name" value="Regulatory factor, effector binding domain"/>
    <property type="match status" value="1"/>
</dbReference>
<dbReference type="SMART" id="SM00871">
    <property type="entry name" value="AraC_E_bind"/>
    <property type="match status" value="1"/>
</dbReference>
<dbReference type="InterPro" id="IPR011256">
    <property type="entry name" value="Reg_factor_effector_dom_sf"/>
</dbReference>
<evidence type="ECO:0000313" key="2">
    <source>
        <dbReference type="EMBL" id="WHY88356.1"/>
    </source>
</evidence>
<dbReference type="EMBL" id="CP126114">
    <property type="protein sequence ID" value="WHY88356.1"/>
    <property type="molecule type" value="Genomic_DNA"/>
</dbReference>
<protein>
    <submittedName>
        <fullName evidence="2">GyrI-like domain-containing protein</fullName>
    </submittedName>
</protein>